<evidence type="ECO:0000313" key="1">
    <source>
        <dbReference type="Ensembl" id="ENSFTIP00000021799.1"/>
    </source>
</evidence>
<evidence type="ECO:0000313" key="2">
    <source>
        <dbReference type="Proteomes" id="UP000694562"/>
    </source>
</evidence>
<dbReference type="Ensembl" id="ENSFTIT00000022712.1">
    <property type="protein sequence ID" value="ENSFTIP00000021799.1"/>
    <property type="gene ID" value="ENSFTIG00000014164.1"/>
</dbReference>
<reference evidence="1" key="2">
    <citation type="submission" date="2025-09" db="UniProtKB">
        <authorList>
            <consortium name="Ensembl"/>
        </authorList>
    </citation>
    <scope>IDENTIFICATION</scope>
</reference>
<reference evidence="1" key="1">
    <citation type="submission" date="2025-08" db="UniProtKB">
        <authorList>
            <consortium name="Ensembl"/>
        </authorList>
    </citation>
    <scope>IDENTIFICATION</scope>
</reference>
<name>A0A8C4V3K8_FALTI</name>
<organism evidence="1 2">
    <name type="scientific">Falco tinnunculus</name>
    <name type="common">Common kestrel</name>
    <dbReference type="NCBI Taxonomy" id="100819"/>
    <lineage>
        <taxon>Eukaryota</taxon>
        <taxon>Metazoa</taxon>
        <taxon>Chordata</taxon>
        <taxon>Craniata</taxon>
        <taxon>Vertebrata</taxon>
        <taxon>Euteleostomi</taxon>
        <taxon>Archelosauria</taxon>
        <taxon>Archosauria</taxon>
        <taxon>Dinosauria</taxon>
        <taxon>Saurischia</taxon>
        <taxon>Theropoda</taxon>
        <taxon>Coelurosauria</taxon>
        <taxon>Aves</taxon>
        <taxon>Neognathae</taxon>
        <taxon>Neoaves</taxon>
        <taxon>Telluraves</taxon>
        <taxon>Australaves</taxon>
        <taxon>Falconiformes</taxon>
        <taxon>Falconidae</taxon>
        <taxon>Falco</taxon>
    </lineage>
</organism>
<proteinExistence type="predicted"/>
<dbReference type="Proteomes" id="UP000694562">
    <property type="component" value="Unplaced"/>
</dbReference>
<accession>A0A8C4V3K8</accession>
<protein>
    <submittedName>
        <fullName evidence="1">Uncharacterized protein</fullName>
    </submittedName>
</protein>
<dbReference type="AlphaFoldDB" id="A0A8C4V3K8"/>
<keyword evidence="2" id="KW-1185">Reference proteome</keyword>
<sequence>MGTLCVLAMGYQQHPPPSQHPALLAEPWAPLWHFSRFSYLVSSGGCGGPVGSWERWKCPRTVTPHPPLLPPAFYSF</sequence>